<name>A0ABS7YY87_9FIRM</name>
<reference evidence="2" key="1">
    <citation type="submission" date="2023-07" db="EMBL/GenBank/DDBJ databases">
        <title>FDA dAtabase for Regulatory Grade micrObial Sequences (FDA-ARGOS): Supporting development and validation of Infectious Disease Dx tests.</title>
        <authorList>
            <person name="Sproer C."/>
            <person name="Gronow S."/>
            <person name="Severitt S."/>
            <person name="Schroder I."/>
            <person name="Tallon L."/>
            <person name="Sadzewicz L."/>
            <person name="Zhao X."/>
            <person name="Boylan J."/>
            <person name="Ott S."/>
            <person name="Bowen H."/>
            <person name="Vavikolanu K."/>
            <person name="Hazen T."/>
            <person name="Aluvathingal J."/>
            <person name="Nadendla S."/>
            <person name="Lowell S."/>
            <person name="Myers T."/>
            <person name="Yan Y."/>
        </authorList>
    </citation>
    <scope>NUCLEOTIDE SEQUENCE [LARGE SCALE GENOMIC DNA]</scope>
    <source>
        <strain evidence="2">FDAARGOS_1538</strain>
    </source>
</reference>
<dbReference type="EMBL" id="JAIWIY010000001">
    <property type="protein sequence ID" value="MCA2096094.1"/>
    <property type="molecule type" value="Genomic_DNA"/>
</dbReference>
<protein>
    <submittedName>
        <fullName evidence="1">Uncharacterized protein</fullName>
    </submittedName>
</protein>
<comment type="caution">
    <text evidence="1">The sequence shown here is derived from an EMBL/GenBank/DDBJ whole genome shotgun (WGS) entry which is preliminary data.</text>
</comment>
<organism evidence="1 2">
    <name type="scientific">Anaerococcus degeneri</name>
    <dbReference type="NCBI Taxonomy" id="361500"/>
    <lineage>
        <taxon>Bacteria</taxon>
        <taxon>Bacillati</taxon>
        <taxon>Bacillota</taxon>
        <taxon>Tissierellia</taxon>
        <taxon>Tissierellales</taxon>
        <taxon>Peptoniphilaceae</taxon>
        <taxon>Anaerococcus</taxon>
    </lineage>
</organism>
<dbReference type="Proteomes" id="UP001198374">
    <property type="component" value="Unassembled WGS sequence"/>
</dbReference>
<gene>
    <name evidence="1" type="ORF">LDJ82_04100</name>
</gene>
<dbReference type="RefSeq" id="WP_209773642.1">
    <property type="nucleotide sequence ID" value="NZ_JAGGLO010000004.1"/>
</dbReference>
<evidence type="ECO:0000313" key="1">
    <source>
        <dbReference type="EMBL" id="MCA2096094.1"/>
    </source>
</evidence>
<sequence>MKRIEATRNNNEEKKKGKEIMEVKIQKNNKVEEIDKDELKTVAETLSEVEKLPTEKRIAMQYYIKGTLAGLQMMGENTSLAGKEAQAL</sequence>
<keyword evidence="2" id="KW-1185">Reference proteome</keyword>
<accession>A0ABS7YY87</accession>
<evidence type="ECO:0000313" key="2">
    <source>
        <dbReference type="Proteomes" id="UP001198374"/>
    </source>
</evidence>
<proteinExistence type="predicted"/>